<keyword evidence="13 16" id="KW-0239">DNA-directed DNA polymerase</keyword>
<dbReference type="InterPro" id="IPR006309">
    <property type="entry name" value="DnaQ_proteo"/>
</dbReference>
<keyword evidence="11 16" id="KW-0269">Exonuclease</keyword>
<evidence type="ECO:0000256" key="13">
    <source>
        <dbReference type="ARBA" id="ARBA00022932"/>
    </source>
</evidence>
<evidence type="ECO:0000259" key="17">
    <source>
        <dbReference type="SMART" id="SM00479"/>
    </source>
</evidence>
<sequence>MRQIVLDTETTGLEPTLGHRIIEVAAVELVNRRLTGNHFHRYLNPEREIDEGAQQVHGLTLDFLADKPRFADIVEEFLAFIRDAELIIHNAPFDVGFLNHELALLGLEPLERYCVGVVDTLRMARDMHPGQKNNLDALCKRYGVDNSNRTLHGALLDAELLAEVYLALTRGQDSLMIELNAPAACPDALQAWASDAPLIVLHATEDELAAHEALLAELDKESKGACLWRAASAT</sequence>
<evidence type="ECO:0000256" key="15">
    <source>
        <dbReference type="ARBA" id="ARBA00049244"/>
    </source>
</evidence>
<organism evidence="18 19">
    <name type="scientific">Thiobacter aerophilum</name>
    <dbReference type="NCBI Taxonomy" id="3121275"/>
    <lineage>
        <taxon>Bacteria</taxon>
        <taxon>Pseudomonadati</taxon>
        <taxon>Pseudomonadota</taxon>
        <taxon>Betaproteobacteria</taxon>
        <taxon>Burkholderiales</taxon>
        <taxon>Thiobacteraceae</taxon>
        <taxon>Thiobacter</taxon>
    </lineage>
</organism>
<evidence type="ECO:0000313" key="19">
    <source>
        <dbReference type="Proteomes" id="UP001482231"/>
    </source>
</evidence>
<evidence type="ECO:0000256" key="11">
    <source>
        <dbReference type="ARBA" id="ARBA00022839"/>
    </source>
</evidence>
<evidence type="ECO:0000256" key="3">
    <source>
        <dbReference type="ARBA" id="ARBA00012417"/>
    </source>
</evidence>
<dbReference type="Gene3D" id="3.30.420.10">
    <property type="entry name" value="Ribonuclease H-like superfamily/Ribonuclease H"/>
    <property type="match status" value="1"/>
</dbReference>
<comment type="cofactor">
    <cofactor evidence="1 16">
        <name>Mn(2+)</name>
        <dbReference type="ChEBI" id="CHEBI:29035"/>
    </cofactor>
</comment>
<keyword evidence="14 16" id="KW-0464">Manganese</keyword>
<evidence type="ECO:0000256" key="8">
    <source>
        <dbReference type="ARBA" id="ARBA00022722"/>
    </source>
</evidence>
<evidence type="ECO:0000256" key="14">
    <source>
        <dbReference type="ARBA" id="ARBA00023211"/>
    </source>
</evidence>
<dbReference type="EMBL" id="JBAJEX010000001">
    <property type="protein sequence ID" value="MEO1765986.1"/>
    <property type="molecule type" value="Genomic_DNA"/>
</dbReference>
<evidence type="ECO:0000256" key="4">
    <source>
        <dbReference type="ARBA" id="ARBA00020352"/>
    </source>
</evidence>
<evidence type="ECO:0000256" key="1">
    <source>
        <dbReference type="ARBA" id="ARBA00001936"/>
    </source>
</evidence>
<keyword evidence="12 16" id="KW-0460">Magnesium</keyword>
<comment type="function">
    <text evidence="16">DNA polymerase III is a complex, multichain enzyme responsible for most of the replicative synthesis in bacteria. The epsilon subunit contain the editing function and is a proofreading 3'-5' exonuclease.</text>
</comment>
<dbReference type="InterPro" id="IPR012337">
    <property type="entry name" value="RNaseH-like_sf"/>
</dbReference>
<keyword evidence="19" id="KW-1185">Reference proteome</keyword>
<dbReference type="SMART" id="SM00479">
    <property type="entry name" value="EXOIII"/>
    <property type="match status" value="1"/>
</dbReference>
<evidence type="ECO:0000256" key="12">
    <source>
        <dbReference type="ARBA" id="ARBA00022842"/>
    </source>
</evidence>
<evidence type="ECO:0000256" key="10">
    <source>
        <dbReference type="ARBA" id="ARBA00022801"/>
    </source>
</evidence>
<keyword evidence="7 16" id="KW-0235">DNA replication</keyword>
<dbReference type="InterPro" id="IPR013520">
    <property type="entry name" value="Ribonucl_H"/>
</dbReference>
<comment type="catalytic activity">
    <reaction evidence="15 16">
        <text>DNA(n) + a 2'-deoxyribonucleoside 5'-triphosphate = DNA(n+1) + diphosphate</text>
        <dbReference type="Rhea" id="RHEA:22508"/>
        <dbReference type="Rhea" id="RHEA-COMP:17339"/>
        <dbReference type="Rhea" id="RHEA-COMP:17340"/>
        <dbReference type="ChEBI" id="CHEBI:33019"/>
        <dbReference type="ChEBI" id="CHEBI:61560"/>
        <dbReference type="ChEBI" id="CHEBI:173112"/>
        <dbReference type="EC" id="2.7.7.7"/>
    </reaction>
</comment>
<reference evidence="18 19" key="1">
    <citation type="submission" date="2024-02" db="EMBL/GenBank/DDBJ databases">
        <title>New thermophilic sulfur-oxidizing bacteria from a hot springs of the Uzon caldera (Kamchatka, Russia).</title>
        <authorList>
            <person name="Dukat A.M."/>
            <person name="Elcheninov A.G."/>
            <person name="Frolov E.N."/>
        </authorList>
    </citation>
    <scope>NUCLEOTIDE SEQUENCE [LARGE SCALE GENOMIC DNA]</scope>
    <source>
        <strain evidence="18 19">AK1</strain>
    </source>
</reference>
<comment type="caution">
    <text evidence="18">The sequence shown here is derived from an EMBL/GenBank/DDBJ whole genome shotgun (WGS) entry which is preliminary data.</text>
</comment>
<comment type="subunit">
    <text evidence="16">DNA polymerase III contains a core (composed of alpha, epsilon and theta chains) that associates with a tau subunit. This core dimerizes to form the POLIII' complex. PolIII' associates with the gamma complex (composed of gamma, delta, delta', psi and chi chains) and with the beta chain to form the complete DNA polymerase III complex.</text>
</comment>
<dbReference type="RefSeq" id="WP_347306617.1">
    <property type="nucleotide sequence ID" value="NZ_JBAJEX010000001.1"/>
</dbReference>
<evidence type="ECO:0000256" key="5">
    <source>
        <dbReference type="ARBA" id="ARBA00022679"/>
    </source>
</evidence>
<accession>A0ABV0EBV1</accession>
<keyword evidence="6 16" id="KW-0548">Nucleotidyltransferase</keyword>
<dbReference type="SUPFAM" id="SSF53098">
    <property type="entry name" value="Ribonuclease H-like"/>
    <property type="match status" value="1"/>
</dbReference>
<proteinExistence type="predicted"/>
<evidence type="ECO:0000256" key="9">
    <source>
        <dbReference type="ARBA" id="ARBA00022723"/>
    </source>
</evidence>
<dbReference type="CDD" id="cd06131">
    <property type="entry name" value="DNA_pol_III_epsilon_Ecoli_like"/>
    <property type="match status" value="1"/>
</dbReference>
<name>A0ABV0EBV1_9BURK</name>
<dbReference type="Pfam" id="PF00929">
    <property type="entry name" value="RNase_T"/>
    <property type="match status" value="1"/>
</dbReference>
<dbReference type="PANTHER" id="PTHR30231:SF41">
    <property type="entry name" value="DNA POLYMERASE III SUBUNIT EPSILON"/>
    <property type="match status" value="1"/>
</dbReference>
<evidence type="ECO:0000256" key="7">
    <source>
        <dbReference type="ARBA" id="ARBA00022705"/>
    </source>
</evidence>
<dbReference type="PANTHER" id="PTHR30231">
    <property type="entry name" value="DNA POLYMERASE III SUBUNIT EPSILON"/>
    <property type="match status" value="1"/>
</dbReference>
<feature type="domain" description="Exonuclease" evidence="17">
    <location>
        <begin position="2"/>
        <end position="174"/>
    </location>
</feature>
<keyword evidence="10 16" id="KW-0378">Hydrolase</keyword>
<evidence type="ECO:0000256" key="6">
    <source>
        <dbReference type="ARBA" id="ARBA00022695"/>
    </source>
</evidence>
<gene>
    <name evidence="16 18" type="primary">dnaQ</name>
    <name evidence="18" type="ORF">V6E02_01980</name>
</gene>
<dbReference type="EC" id="2.7.7.7" evidence="3 16"/>
<evidence type="ECO:0000256" key="2">
    <source>
        <dbReference type="ARBA" id="ARBA00001946"/>
    </source>
</evidence>
<dbReference type="InterPro" id="IPR006054">
    <property type="entry name" value="DnaQ"/>
</dbReference>
<dbReference type="InterPro" id="IPR036397">
    <property type="entry name" value="RNaseH_sf"/>
</dbReference>
<dbReference type="Proteomes" id="UP001482231">
    <property type="component" value="Unassembled WGS sequence"/>
</dbReference>
<dbReference type="NCBIfam" id="NF004316">
    <property type="entry name" value="PRK05711.1"/>
    <property type="match status" value="1"/>
</dbReference>
<keyword evidence="5 16" id="KW-0808">Transferase</keyword>
<evidence type="ECO:0000313" key="18">
    <source>
        <dbReference type="EMBL" id="MEO1765986.1"/>
    </source>
</evidence>
<dbReference type="NCBIfam" id="TIGR01406">
    <property type="entry name" value="dnaQ_proteo"/>
    <property type="match status" value="1"/>
</dbReference>
<keyword evidence="9 16" id="KW-0479">Metal-binding</keyword>
<dbReference type="NCBIfam" id="TIGR00573">
    <property type="entry name" value="dnaq"/>
    <property type="match status" value="1"/>
</dbReference>
<protein>
    <recommendedName>
        <fullName evidence="4 16">DNA polymerase III subunit epsilon</fullName>
        <ecNumber evidence="3 16">2.7.7.7</ecNumber>
    </recommendedName>
</protein>
<evidence type="ECO:0000256" key="16">
    <source>
        <dbReference type="RuleBase" id="RU364087"/>
    </source>
</evidence>
<comment type="cofactor">
    <cofactor evidence="2 16">
        <name>Mg(2+)</name>
        <dbReference type="ChEBI" id="CHEBI:18420"/>
    </cofactor>
</comment>
<dbReference type="GO" id="GO:0003887">
    <property type="term" value="F:DNA-directed DNA polymerase activity"/>
    <property type="evidence" value="ECO:0007669"/>
    <property type="project" value="UniProtKB-EC"/>
</dbReference>
<keyword evidence="8 16" id="KW-0540">Nuclease</keyword>